<dbReference type="AlphaFoldDB" id="A0A4R0KJV9"/>
<dbReference type="RefSeq" id="WP_131363824.1">
    <property type="nucleotide sequence ID" value="NZ_SJKB01000014.1"/>
</dbReference>
<evidence type="ECO:0000313" key="6">
    <source>
        <dbReference type="Proteomes" id="UP000291144"/>
    </source>
</evidence>
<dbReference type="OrthoDB" id="4335876at2"/>
<dbReference type="Gene3D" id="2.60.40.1240">
    <property type="match status" value="1"/>
</dbReference>
<evidence type="ECO:0000313" key="5">
    <source>
        <dbReference type="EMBL" id="TCC55985.1"/>
    </source>
</evidence>
<keyword evidence="3" id="KW-0472">Membrane</keyword>
<organism evidence="5 6">
    <name type="scientific">Kribbella pittospori</name>
    <dbReference type="NCBI Taxonomy" id="722689"/>
    <lineage>
        <taxon>Bacteria</taxon>
        <taxon>Bacillati</taxon>
        <taxon>Actinomycetota</taxon>
        <taxon>Actinomycetes</taxon>
        <taxon>Propionibacteriales</taxon>
        <taxon>Kribbellaceae</taxon>
        <taxon>Kribbella</taxon>
    </lineage>
</organism>
<evidence type="ECO:0000256" key="2">
    <source>
        <dbReference type="SAM" id="MobiDB-lite"/>
    </source>
</evidence>
<proteinExistence type="predicted"/>
<sequence>MSQYQQGSQYQPGPPQQPVKKRHTLRNTVIVVTMTFVVLAGGCAAVLANGLDEATKESTATKAEASTTASLPSESQTSASPADPPASEEPTATPTDEDRVAKVGATQWFEYSDGMKVQVTSLKRFRISQYAAGGKPGDVGVIATVTLQNGSTNTFDTGLVDVKLASGPNGDQAESVFDTDQNLGGGFEGSILPGKKKTARYGFAIPKANVSSTLQLEVAPGWDYEGSHFEGKLSS</sequence>
<accession>A0A4R0KJV9</accession>
<gene>
    <name evidence="5" type="ORF">E0H73_35330</name>
</gene>
<keyword evidence="6" id="KW-1185">Reference proteome</keyword>
<feature type="domain" description="DUF4352" evidence="4">
    <location>
        <begin position="115"/>
        <end position="222"/>
    </location>
</feature>
<evidence type="ECO:0000256" key="1">
    <source>
        <dbReference type="ARBA" id="ARBA00022729"/>
    </source>
</evidence>
<evidence type="ECO:0000256" key="3">
    <source>
        <dbReference type="SAM" id="Phobius"/>
    </source>
</evidence>
<name>A0A4R0KJV9_9ACTN</name>
<keyword evidence="3" id="KW-0812">Transmembrane</keyword>
<dbReference type="Pfam" id="PF11611">
    <property type="entry name" value="DUF4352"/>
    <property type="match status" value="1"/>
</dbReference>
<feature type="region of interest" description="Disordered" evidence="2">
    <location>
        <begin position="1"/>
        <end position="21"/>
    </location>
</feature>
<feature type="transmembrane region" description="Helical" evidence="3">
    <location>
        <begin position="29"/>
        <end position="48"/>
    </location>
</feature>
<dbReference type="InterPro" id="IPR029050">
    <property type="entry name" value="Immunoprotect_excell_Ig-like"/>
</dbReference>
<protein>
    <submittedName>
        <fullName evidence="5">DUF4352 domain-containing protein</fullName>
    </submittedName>
</protein>
<keyword evidence="3" id="KW-1133">Transmembrane helix</keyword>
<feature type="compositionally biased region" description="Low complexity" evidence="2">
    <location>
        <begin position="58"/>
        <end position="70"/>
    </location>
</feature>
<dbReference type="EMBL" id="SJKB01000014">
    <property type="protein sequence ID" value="TCC55985.1"/>
    <property type="molecule type" value="Genomic_DNA"/>
</dbReference>
<feature type="region of interest" description="Disordered" evidence="2">
    <location>
        <begin position="58"/>
        <end position="99"/>
    </location>
</feature>
<reference evidence="5 6" key="1">
    <citation type="submission" date="2019-02" db="EMBL/GenBank/DDBJ databases">
        <title>Kribbella capetownensis sp. nov. and Kribbella speibonae sp. nov., isolated from soil.</title>
        <authorList>
            <person name="Curtis S.M."/>
            <person name="Norton I."/>
            <person name="Everest G.J."/>
            <person name="Meyers P.R."/>
        </authorList>
    </citation>
    <scope>NUCLEOTIDE SEQUENCE [LARGE SCALE GENOMIC DNA]</scope>
    <source>
        <strain evidence="5 6">NRRL B-24813</strain>
    </source>
</reference>
<evidence type="ECO:0000259" key="4">
    <source>
        <dbReference type="Pfam" id="PF11611"/>
    </source>
</evidence>
<feature type="compositionally biased region" description="Low complexity" evidence="2">
    <location>
        <begin position="1"/>
        <end position="11"/>
    </location>
</feature>
<dbReference type="InterPro" id="IPR029051">
    <property type="entry name" value="DUF4352"/>
</dbReference>
<comment type="caution">
    <text evidence="5">The sequence shown here is derived from an EMBL/GenBank/DDBJ whole genome shotgun (WGS) entry which is preliminary data.</text>
</comment>
<keyword evidence="1" id="KW-0732">Signal</keyword>
<dbReference type="Proteomes" id="UP000291144">
    <property type="component" value="Unassembled WGS sequence"/>
</dbReference>